<organism evidence="2 3">
    <name type="scientific">Laccaria amethystina LaAM-08-1</name>
    <dbReference type="NCBI Taxonomy" id="1095629"/>
    <lineage>
        <taxon>Eukaryota</taxon>
        <taxon>Fungi</taxon>
        <taxon>Dikarya</taxon>
        <taxon>Basidiomycota</taxon>
        <taxon>Agaricomycotina</taxon>
        <taxon>Agaricomycetes</taxon>
        <taxon>Agaricomycetidae</taxon>
        <taxon>Agaricales</taxon>
        <taxon>Agaricineae</taxon>
        <taxon>Hydnangiaceae</taxon>
        <taxon>Laccaria</taxon>
    </lineage>
</organism>
<dbReference type="Proteomes" id="UP000054477">
    <property type="component" value="Unassembled WGS sequence"/>
</dbReference>
<reference evidence="2 3" key="1">
    <citation type="submission" date="2014-04" db="EMBL/GenBank/DDBJ databases">
        <authorList>
            <consortium name="DOE Joint Genome Institute"/>
            <person name="Kuo A."/>
            <person name="Kohler A."/>
            <person name="Nagy L.G."/>
            <person name="Floudas D."/>
            <person name="Copeland A."/>
            <person name="Barry K.W."/>
            <person name="Cichocki N."/>
            <person name="Veneault-Fourrey C."/>
            <person name="LaButti K."/>
            <person name="Lindquist E.A."/>
            <person name="Lipzen A."/>
            <person name="Lundell T."/>
            <person name="Morin E."/>
            <person name="Murat C."/>
            <person name="Sun H."/>
            <person name="Tunlid A."/>
            <person name="Henrissat B."/>
            <person name="Grigoriev I.V."/>
            <person name="Hibbett D.S."/>
            <person name="Martin F."/>
            <person name="Nordberg H.P."/>
            <person name="Cantor M.N."/>
            <person name="Hua S.X."/>
        </authorList>
    </citation>
    <scope>NUCLEOTIDE SEQUENCE [LARGE SCALE GENOMIC DNA]</scope>
    <source>
        <strain evidence="2 3">LaAM-08-1</strain>
    </source>
</reference>
<proteinExistence type="predicted"/>
<evidence type="ECO:0000313" key="2">
    <source>
        <dbReference type="EMBL" id="KIJ90465.1"/>
    </source>
</evidence>
<accession>A0A0C9WLP2</accession>
<feature type="region of interest" description="Disordered" evidence="1">
    <location>
        <begin position="1"/>
        <end position="29"/>
    </location>
</feature>
<gene>
    <name evidence="2" type="ORF">K443DRAFT_686750</name>
</gene>
<protein>
    <submittedName>
        <fullName evidence="2">Uncharacterized protein</fullName>
    </submittedName>
</protein>
<dbReference type="AlphaFoldDB" id="A0A0C9WLP2"/>
<feature type="compositionally biased region" description="Polar residues" evidence="1">
    <location>
        <begin position="1"/>
        <end position="19"/>
    </location>
</feature>
<reference evidence="3" key="2">
    <citation type="submission" date="2015-01" db="EMBL/GenBank/DDBJ databases">
        <title>Evolutionary Origins and Diversification of the Mycorrhizal Mutualists.</title>
        <authorList>
            <consortium name="DOE Joint Genome Institute"/>
            <consortium name="Mycorrhizal Genomics Consortium"/>
            <person name="Kohler A."/>
            <person name="Kuo A."/>
            <person name="Nagy L.G."/>
            <person name="Floudas D."/>
            <person name="Copeland A."/>
            <person name="Barry K.W."/>
            <person name="Cichocki N."/>
            <person name="Veneault-Fourrey C."/>
            <person name="LaButti K."/>
            <person name="Lindquist E.A."/>
            <person name="Lipzen A."/>
            <person name="Lundell T."/>
            <person name="Morin E."/>
            <person name="Murat C."/>
            <person name="Riley R."/>
            <person name="Ohm R."/>
            <person name="Sun H."/>
            <person name="Tunlid A."/>
            <person name="Henrissat B."/>
            <person name="Grigoriev I.V."/>
            <person name="Hibbett D.S."/>
            <person name="Martin F."/>
        </authorList>
    </citation>
    <scope>NUCLEOTIDE SEQUENCE [LARGE SCALE GENOMIC DNA]</scope>
    <source>
        <strain evidence="3">LaAM-08-1</strain>
    </source>
</reference>
<dbReference type="OrthoDB" id="2995174at2759"/>
<dbReference type="HOGENOM" id="CLU_033651_1_1_1"/>
<keyword evidence="3" id="KW-1185">Reference proteome</keyword>
<sequence>MSSISPNANINHATSNPSQDALGGQAGNLMTGSDKGPRYLYYRLYTTEGAITTSKPIYANDPFIGRTLPKLITPPHMARNVINHLCGIEGFSVNSVGSLFESLSSQTAIEESTRLSLKSHDGPGLSEDDPIALVVGVRDVTNRSAAGREYSKDLPDADSHKPHYVHYHIYDKDGAITSKTSFDPDDKSLGRIDTLSIAPPHTVASIKARIVKAEGVASAQKIQLFEDMMDDEVLMIDNTMVSLFAQTYPGSVEHEPLAIVCGGVDETGITDAHSPQDTRRRSKVSFLKRLTAPWKKTREP</sequence>
<evidence type="ECO:0000313" key="3">
    <source>
        <dbReference type="Proteomes" id="UP000054477"/>
    </source>
</evidence>
<evidence type="ECO:0000256" key="1">
    <source>
        <dbReference type="SAM" id="MobiDB-lite"/>
    </source>
</evidence>
<dbReference type="EMBL" id="KN839181">
    <property type="protein sequence ID" value="KIJ90465.1"/>
    <property type="molecule type" value="Genomic_DNA"/>
</dbReference>
<name>A0A0C9WLP2_9AGAR</name>